<evidence type="ECO:0000313" key="2">
    <source>
        <dbReference type="WBParaSite" id="JU765_v2.g10701.t1"/>
    </source>
</evidence>
<sequence length="126" mass="14627">MIEHHLGLVLNKEDVTAEGVTKHLKNLLENQKFEESVLKMQKMIQKQPISPEQKLVKWTEFLAEFKNLDNLKPVGADLDFITFYNIDVYVTFVLVLGLILGCIYLSLRFVFRKIVSLFSPKKSKKD</sequence>
<accession>A0AC34PWR6</accession>
<organism evidence="1 2">
    <name type="scientific">Panagrolaimus sp. JU765</name>
    <dbReference type="NCBI Taxonomy" id="591449"/>
    <lineage>
        <taxon>Eukaryota</taxon>
        <taxon>Metazoa</taxon>
        <taxon>Ecdysozoa</taxon>
        <taxon>Nematoda</taxon>
        <taxon>Chromadorea</taxon>
        <taxon>Rhabditida</taxon>
        <taxon>Tylenchina</taxon>
        <taxon>Panagrolaimomorpha</taxon>
        <taxon>Panagrolaimoidea</taxon>
        <taxon>Panagrolaimidae</taxon>
        <taxon>Panagrolaimus</taxon>
    </lineage>
</organism>
<name>A0AC34PWR6_9BILA</name>
<reference evidence="2" key="1">
    <citation type="submission" date="2022-11" db="UniProtKB">
        <authorList>
            <consortium name="WormBaseParasite"/>
        </authorList>
    </citation>
    <scope>IDENTIFICATION</scope>
</reference>
<evidence type="ECO:0000313" key="1">
    <source>
        <dbReference type="Proteomes" id="UP000887576"/>
    </source>
</evidence>
<dbReference type="WBParaSite" id="JU765_v2.g10701.t1">
    <property type="protein sequence ID" value="JU765_v2.g10701.t1"/>
    <property type="gene ID" value="JU765_v2.g10701"/>
</dbReference>
<protein>
    <submittedName>
        <fullName evidence="2">Glucuronosyltransferase</fullName>
    </submittedName>
</protein>
<dbReference type="Proteomes" id="UP000887576">
    <property type="component" value="Unplaced"/>
</dbReference>
<proteinExistence type="predicted"/>